<organism evidence="1 2">
    <name type="scientific">Eubacterium uniforme</name>
    <dbReference type="NCBI Taxonomy" id="39495"/>
    <lineage>
        <taxon>Bacteria</taxon>
        <taxon>Bacillati</taxon>
        <taxon>Bacillota</taxon>
        <taxon>Clostridia</taxon>
        <taxon>Eubacteriales</taxon>
        <taxon>Eubacteriaceae</taxon>
        <taxon>Eubacterium</taxon>
    </lineage>
</organism>
<proteinExistence type="predicted"/>
<evidence type="ECO:0000313" key="2">
    <source>
        <dbReference type="Proteomes" id="UP000190814"/>
    </source>
</evidence>
<dbReference type="AlphaFoldDB" id="A0A1T4VI94"/>
<protein>
    <submittedName>
        <fullName evidence="1">Uncharacterized protein</fullName>
    </submittedName>
</protein>
<evidence type="ECO:0000313" key="1">
    <source>
        <dbReference type="EMBL" id="SKA64659.1"/>
    </source>
</evidence>
<name>A0A1T4VI94_9FIRM</name>
<reference evidence="1 2" key="1">
    <citation type="submission" date="2017-02" db="EMBL/GenBank/DDBJ databases">
        <authorList>
            <person name="Peterson S.W."/>
        </authorList>
    </citation>
    <scope>NUCLEOTIDE SEQUENCE [LARGE SCALE GENOMIC DNA]</scope>
    <source>
        <strain evidence="1 2">ATCC 35992</strain>
    </source>
</reference>
<keyword evidence="2" id="KW-1185">Reference proteome</keyword>
<gene>
    <name evidence="1" type="ORF">SAMN02745111_01006</name>
</gene>
<accession>A0A1T4VI94</accession>
<dbReference type="EMBL" id="FUXZ01000005">
    <property type="protein sequence ID" value="SKA64659.1"/>
    <property type="molecule type" value="Genomic_DNA"/>
</dbReference>
<dbReference type="Proteomes" id="UP000190814">
    <property type="component" value="Unassembled WGS sequence"/>
</dbReference>
<sequence>MDDKYEESALPNIRKSLEQPRVKHTFFKVGTDMPTTALSTSDINCGVTPIFSANACVGQVEKNSNIDEWIDVFYTTINLIESSASRSVNGVASSLYSLMESG</sequence>